<dbReference type="EMBL" id="CAJNIZ010043728">
    <property type="protein sequence ID" value="CAE7666856.1"/>
    <property type="molecule type" value="Genomic_DNA"/>
</dbReference>
<accession>A0A812W5X5</accession>
<protein>
    <submittedName>
        <fullName evidence="2">Dnah12 protein</fullName>
    </submittedName>
</protein>
<sequence>ETPAAPATPVIEEPPQEAPAAPAAPVIPEPPQELTGDALVAFTRNQYLEALAKEGIPASRGAWLYGDYRNDIPDVSDPITCARACNLDEKCYHWNFKFMAKRCDLKAQNGGINQ</sequence>
<keyword evidence="3" id="KW-1185">Reference proteome</keyword>
<evidence type="ECO:0000256" key="1">
    <source>
        <dbReference type="SAM" id="MobiDB-lite"/>
    </source>
</evidence>
<feature type="compositionally biased region" description="Low complexity" evidence="1">
    <location>
        <begin position="9"/>
        <end position="24"/>
    </location>
</feature>
<dbReference type="OrthoDB" id="445940at2759"/>
<gene>
    <name evidence="2" type="primary">Dnah12</name>
    <name evidence="2" type="ORF">SPIL2461_LOCUS18271</name>
</gene>
<feature type="non-terminal residue" evidence="2">
    <location>
        <position position="114"/>
    </location>
</feature>
<proteinExistence type="predicted"/>
<dbReference type="AlphaFoldDB" id="A0A812W5X5"/>
<comment type="caution">
    <text evidence="2">The sequence shown here is derived from an EMBL/GenBank/DDBJ whole genome shotgun (WGS) entry which is preliminary data.</text>
</comment>
<evidence type="ECO:0000313" key="3">
    <source>
        <dbReference type="Proteomes" id="UP000649617"/>
    </source>
</evidence>
<dbReference type="Gene3D" id="3.50.4.10">
    <property type="entry name" value="Hepatocyte Growth Factor"/>
    <property type="match status" value="1"/>
</dbReference>
<evidence type="ECO:0000313" key="2">
    <source>
        <dbReference type="EMBL" id="CAE7666856.1"/>
    </source>
</evidence>
<feature type="non-terminal residue" evidence="2">
    <location>
        <position position="1"/>
    </location>
</feature>
<reference evidence="2" key="1">
    <citation type="submission" date="2021-02" db="EMBL/GenBank/DDBJ databases">
        <authorList>
            <person name="Dougan E. K."/>
            <person name="Rhodes N."/>
            <person name="Thang M."/>
            <person name="Chan C."/>
        </authorList>
    </citation>
    <scope>NUCLEOTIDE SEQUENCE</scope>
</reference>
<feature type="region of interest" description="Disordered" evidence="1">
    <location>
        <begin position="1"/>
        <end position="32"/>
    </location>
</feature>
<dbReference type="Proteomes" id="UP000649617">
    <property type="component" value="Unassembled WGS sequence"/>
</dbReference>
<organism evidence="2 3">
    <name type="scientific">Symbiodinium pilosum</name>
    <name type="common">Dinoflagellate</name>
    <dbReference type="NCBI Taxonomy" id="2952"/>
    <lineage>
        <taxon>Eukaryota</taxon>
        <taxon>Sar</taxon>
        <taxon>Alveolata</taxon>
        <taxon>Dinophyceae</taxon>
        <taxon>Suessiales</taxon>
        <taxon>Symbiodiniaceae</taxon>
        <taxon>Symbiodinium</taxon>
    </lineage>
</organism>
<name>A0A812W5X5_SYMPI</name>